<comment type="caution">
    <text evidence="2">The sequence shown here is derived from an EMBL/GenBank/DDBJ whole genome shotgun (WGS) entry which is preliminary data.</text>
</comment>
<dbReference type="AlphaFoldDB" id="A0A4S8W6Y5"/>
<dbReference type="InterPro" id="IPR057678">
    <property type="entry name" value="DUF7918"/>
</dbReference>
<dbReference type="PANTHER" id="PTHR36223">
    <property type="entry name" value="BETA-LACTAMASE-TYPE TRANSPEPTIDASE FOLD DOMAIN CONTAINING PROTEIN"/>
    <property type="match status" value="1"/>
</dbReference>
<dbReference type="Pfam" id="PF25534">
    <property type="entry name" value="DUF7918"/>
    <property type="match status" value="1"/>
</dbReference>
<organism evidence="2 3">
    <name type="scientific">Aureobasidium pullulans</name>
    <name type="common">Black yeast</name>
    <name type="synonym">Pullularia pullulans</name>
    <dbReference type="NCBI Taxonomy" id="5580"/>
    <lineage>
        <taxon>Eukaryota</taxon>
        <taxon>Fungi</taxon>
        <taxon>Dikarya</taxon>
        <taxon>Ascomycota</taxon>
        <taxon>Pezizomycotina</taxon>
        <taxon>Dothideomycetes</taxon>
        <taxon>Dothideomycetidae</taxon>
        <taxon>Dothideales</taxon>
        <taxon>Saccotheciaceae</taxon>
        <taxon>Aureobasidium</taxon>
    </lineage>
</organism>
<sequence length="312" mass="35631">MAIIPDVPYVSVDIVVDGRALPEYLDEDDHESLSSNSTIKYVECVSGSKFGIRVDLNGMEPWDLDGGNDVLVYYYLDGNWVDSTVIRFPLTRHHSQSLLRAARYREGGTWKQRDFIFADLKTSENVISKPSKRDLKHLGTITAKLYHVQILETGKEVYHDTEKLKIGHENVPEKHLKGQAMSHQTKLGEAVPIGHVSSISTRKMGDAFAVFKFRYRSHRDLQNLCLIPRSPSPIPLEDRPEESLSREELIELLRRQKARQEEQAAIKKELKRERTEDDDSDDDLMIISSRRHAKSFKSSTNVDTGIETIDLT</sequence>
<evidence type="ECO:0000313" key="2">
    <source>
        <dbReference type="EMBL" id="THW20135.1"/>
    </source>
</evidence>
<dbReference type="EMBL" id="QZAJ01000054">
    <property type="protein sequence ID" value="THW20135.1"/>
    <property type="molecule type" value="Genomic_DNA"/>
</dbReference>
<feature type="domain" description="DUF7918" evidence="1">
    <location>
        <begin position="10"/>
        <end position="230"/>
    </location>
</feature>
<gene>
    <name evidence="2" type="ORF">D6D24_02452</name>
</gene>
<protein>
    <recommendedName>
        <fullName evidence="1">DUF7918 domain-containing protein</fullName>
    </recommendedName>
</protein>
<reference evidence="2 3" key="1">
    <citation type="submission" date="2018-10" db="EMBL/GenBank/DDBJ databases">
        <title>Fifty Aureobasidium pullulans genomes reveal a recombining polyextremotolerant generalist.</title>
        <authorList>
            <person name="Gostincar C."/>
            <person name="Turk M."/>
            <person name="Zajc J."/>
            <person name="Gunde-Cimerman N."/>
        </authorList>
    </citation>
    <scope>NUCLEOTIDE SEQUENCE [LARGE SCALE GENOMIC DNA]</scope>
    <source>
        <strain evidence="2 3">EXF-11318</strain>
    </source>
</reference>
<name>A0A4S8W6Y5_AURPU</name>
<proteinExistence type="predicted"/>
<dbReference type="Proteomes" id="UP000308014">
    <property type="component" value="Unassembled WGS sequence"/>
</dbReference>
<evidence type="ECO:0000313" key="3">
    <source>
        <dbReference type="Proteomes" id="UP000308014"/>
    </source>
</evidence>
<dbReference type="PANTHER" id="PTHR36223:SF1">
    <property type="entry name" value="TRANSCRIPTION ELONGATION FACTOR EAF N-TERMINAL DOMAIN-CONTAINING PROTEIN"/>
    <property type="match status" value="1"/>
</dbReference>
<accession>A0A4S8W6Y5</accession>
<evidence type="ECO:0000259" key="1">
    <source>
        <dbReference type="Pfam" id="PF25534"/>
    </source>
</evidence>